<organism evidence="2 3">
    <name type="scientific">Gordonia neofelifaecis NRRL B-59395</name>
    <dbReference type="NCBI Taxonomy" id="644548"/>
    <lineage>
        <taxon>Bacteria</taxon>
        <taxon>Bacillati</taxon>
        <taxon>Actinomycetota</taxon>
        <taxon>Actinomycetes</taxon>
        <taxon>Mycobacteriales</taxon>
        <taxon>Gordoniaceae</taxon>
        <taxon>Gordonia</taxon>
    </lineage>
</organism>
<reference evidence="2 3" key="1">
    <citation type="journal article" date="2011" name="J. Bacteriol.">
        <title>Draft Genome Sequence of Gordonia neofelifaecis NRRL B-59395, a Cholesterol-Degrading Actinomycete.</title>
        <authorList>
            <person name="Ge F."/>
            <person name="Li W."/>
            <person name="Chen G."/>
            <person name="Liu Y."/>
            <person name="Zhang G."/>
            <person name="Yong B."/>
            <person name="Wang Q."/>
            <person name="Wang N."/>
            <person name="Huang Z."/>
            <person name="Li W."/>
            <person name="Wang J."/>
            <person name="Wu C."/>
            <person name="Xie Q."/>
            <person name="Liu G."/>
        </authorList>
    </citation>
    <scope>NUCLEOTIDE SEQUENCE [LARGE SCALE GENOMIC DNA]</scope>
    <source>
        <strain evidence="2 3">NRRL B-59395</strain>
    </source>
</reference>
<dbReference type="eggNOG" id="COG2128">
    <property type="taxonomic scope" value="Bacteria"/>
</dbReference>
<dbReference type="PANTHER" id="PTHR35446">
    <property type="entry name" value="SI:CH211-175M2.5"/>
    <property type="match status" value="1"/>
</dbReference>
<evidence type="ECO:0000313" key="2">
    <source>
        <dbReference type="EMBL" id="EGD53510.1"/>
    </source>
</evidence>
<feature type="domain" description="Carboxymuconolactone decarboxylase-like" evidence="1">
    <location>
        <begin position="8"/>
        <end position="94"/>
    </location>
</feature>
<dbReference type="AlphaFoldDB" id="F1YP61"/>
<evidence type="ECO:0000259" key="1">
    <source>
        <dbReference type="Pfam" id="PF02627"/>
    </source>
</evidence>
<keyword evidence="3" id="KW-1185">Reference proteome</keyword>
<accession>F1YP61</accession>
<dbReference type="GO" id="GO:0051920">
    <property type="term" value="F:peroxiredoxin activity"/>
    <property type="evidence" value="ECO:0007669"/>
    <property type="project" value="InterPro"/>
</dbReference>
<comment type="caution">
    <text evidence="2">The sequence shown here is derived from an EMBL/GenBank/DDBJ whole genome shotgun (WGS) entry which is preliminary data.</text>
</comment>
<name>F1YP61_9ACTN</name>
<dbReference type="EMBL" id="AEUD01000021">
    <property type="protein sequence ID" value="EGD53510.1"/>
    <property type="molecule type" value="Genomic_DNA"/>
</dbReference>
<dbReference type="Pfam" id="PF02627">
    <property type="entry name" value="CMD"/>
    <property type="match status" value="1"/>
</dbReference>
<dbReference type="Proteomes" id="UP000035065">
    <property type="component" value="Unassembled WGS sequence"/>
</dbReference>
<dbReference type="NCBIfam" id="TIGR00778">
    <property type="entry name" value="ahpD_dom"/>
    <property type="match status" value="1"/>
</dbReference>
<keyword evidence="2" id="KW-0560">Oxidoreductase</keyword>
<dbReference type="InterPro" id="IPR029032">
    <property type="entry name" value="AhpD-like"/>
</dbReference>
<protein>
    <submittedName>
        <fullName evidence="2">Alkylhydroperoxidase like protein, AhpD family</fullName>
    </submittedName>
</protein>
<dbReference type="PANTHER" id="PTHR35446:SF2">
    <property type="entry name" value="CARBOXYMUCONOLACTONE DECARBOXYLASE-LIKE DOMAIN-CONTAINING PROTEIN"/>
    <property type="match status" value="1"/>
</dbReference>
<dbReference type="SUPFAM" id="SSF69118">
    <property type="entry name" value="AhpD-like"/>
    <property type="match status" value="1"/>
</dbReference>
<dbReference type="Gene3D" id="1.20.1290.10">
    <property type="entry name" value="AhpD-like"/>
    <property type="match status" value="1"/>
</dbReference>
<dbReference type="InterPro" id="IPR003779">
    <property type="entry name" value="CMD-like"/>
</dbReference>
<sequence>MSIDKQTPAAYKALIAVSTEVAVAAETAGLPRSVMELVNMHCSQINGCAFCLSLHREAAGAAGVTDQQLAVLPAWRDAPSLYTDEMRAALEIAEMVTRLPDHDTADCAYERAADVLDADQISAVIWGATAINAFNRVSILSRYNVHPRP</sequence>
<proteinExistence type="predicted"/>
<dbReference type="STRING" id="644548.SCNU_18337"/>
<keyword evidence="2" id="KW-0575">Peroxidase</keyword>
<evidence type="ECO:0000313" key="3">
    <source>
        <dbReference type="Proteomes" id="UP000035065"/>
    </source>
</evidence>
<gene>
    <name evidence="2" type="ORF">SCNU_18337</name>
</gene>
<dbReference type="InterPro" id="IPR004675">
    <property type="entry name" value="AhpD_core"/>
</dbReference>